<sequence>MIEINLYDIISYKQKKKSHSDYTYGGWYMILDKNNNNKKYVGKSIEYMFRLRQHLNVNNPKTLIDVIIKDKGVSNFSFYLLKSYKELNVDFFNRKIEYKVEKQLITSYKAFYPYGYNVRYYE</sequence>
<comment type="cofactor">
    <cofactor evidence="1">
        <name>Mg(2+)</name>
        <dbReference type="ChEBI" id="CHEBI:18420"/>
    </cofactor>
</comment>
<dbReference type="Pfam" id="PF01541">
    <property type="entry name" value="GIY-YIG"/>
    <property type="match status" value="1"/>
</dbReference>
<keyword evidence="2" id="KW-0460">Magnesium</keyword>
<dbReference type="PROSITE" id="PS50164">
    <property type="entry name" value="GIY_YIG"/>
    <property type="match status" value="1"/>
</dbReference>
<proteinExistence type="predicted"/>
<dbReference type="Gene3D" id="3.40.1440.10">
    <property type="entry name" value="GIY-YIG endonuclease"/>
    <property type="match status" value="1"/>
</dbReference>
<accession>A0A8E4ZFF0</accession>
<reference evidence="4" key="1">
    <citation type="submission" date="2020-07" db="EMBL/GenBank/DDBJ databases">
        <title>Highly diverse flavobacterial phages as mortality factor during North Sea spring blooms.</title>
        <authorList>
            <person name="Bartlau N."/>
            <person name="Wichels A."/>
            <person name="Krohne G."/>
            <person name="Adriaenssens E.M."/>
            <person name="Heins A."/>
            <person name="Fuchs B.M."/>
            <person name="Amann R."/>
            <person name="Moraru C."/>
        </authorList>
    </citation>
    <scope>NUCLEOTIDE SEQUENCE</scope>
</reference>
<dbReference type="InterPro" id="IPR000305">
    <property type="entry name" value="GIY-YIG_endonuc"/>
</dbReference>
<dbReference type="InterPro" id="IPR035901">
    <property type="entry name" value="GIY-YIG_endonuc_sf"/>
</dbReference>
<evidence type="ECO:0000256" key="1">
    <source>
        <dbReference type="ARBA" id="ARBA00001946"/>
    </source>
</evidence>
<evidence type="ECO:0000313" key="4">
    <source>
        <dbReference type="EMBL" id="QQV90524.1"/>
    </source>
</evidence>
<feature type="domain" description="GIY-YIG" evidence="3">
    <location>
        <begin position="23"/>
        <end position="118"/>
    </location>
</feature>
<dbReference type="SUPFAM" id="SSF82771">
    <property type="entry name" value="GIY-YIG endonuclease"/>
    <property type="match status" value="1"/>
</dbReference>
<dbReference type="EMBL" id="MT732458">
    <property type="protein sequence ID" value="QQV90524.1"/>
    <property type="molecule type" value="Genomic_DNA"/>
</dbReference>
<dbReference type="SMART" id="SM00465">
    <property type="entry name" value="GIYc"/>
    <property type="match status" value="1"/>
</dbReference>
<gene>
    <name evidence="4" type="ORF">Danklef1_42</name>
</gene>
<evidence type="ECO:0000313" key="5">
    <source>
        <dbReference type="Proteomes" id="UP000693794"/>
    </source>
</evidence>
<protein>
    <recommendedName>
        <fullName evidence="3">GIY-YIG domain-containing protein</fullName>
    </recommendedName>
</protein>
<name>A0A8E4ZFF0_9CAUD</name>
<organism evidence="4 5">
    <name type="scientific">Polaribacter phage Danklef_1</name>
    <dbReference type="NCBI Taxonomy" id="2745646"/>
    <lineage>
        <taxon>Viruses</taxon>
        <taxon>Duplodnaviria</taxon>
        <taxon>Heunggongvirae</taxon>
        <taxon>Uroviricota</taxon>
        <taxon>Caudoviricetes</taxon>
        <taxon>Forsetiviridae</taxon>
        <taxon>Freyavirus</taxon>
        <taxon>Freyavirus danklef</taxon>
    </lineage>
</organism>
<keyword evidence="5" id="KW-1185">Reference proteome</keyword>
<evidence type="ECO:0000259" key="3">
    <source>
        <dbReference type="PROSITE" id="PS50164"/>
    </source>
</evidence>
<dbReference type="Proteomes" id="UP000693794">
    <property type="component" value="Segment"/>
</dbReference>
<evidence type="ECO:0000256" key="2">
    <source>
        <dbReference type="ARBA" id="ARBA00022842"/>
    </source>
</evidence>